<organism evidence="2 3">
    <name type="scientific">Coprinopsis marcescibilis</name>
    <name type="common">Agaric fungus</name>
    <name type="synonym">Psathyrella marcescibilis</name>
    <dbReference type="NCBI Taxonomy" id="230819"/>
    <lineage>
        <taxon>Eukaryota</taxon>
        <taxon>Fungi</taxon>
        <taxon>Dikarya</taxon>
        <taxon>Basidiomycota</taxon>
        <taxon>Agaricomycotina</taxon>
        <taxon>Agaricomycetes</taxon>
        <taxon>Agaricomycetidae</taxon>
        <taxon>Agaricales</taxon>
        <taxon>Agaricineae</taxon>
        <taxon>Psathyrellaceae</taxon>
        <taxon>Coprinopsis</taxon>
    </lineage>
</organism>
<dbReference type="AlphaFoldDB" id="A0A5C3KSA3"/>
<evidence type="ECO:0000259" key="1">
    <source>
        <dbReference type="Pfam" id="PF16035"/>
    </source>
</evidence>
<dbReference type="OrthoDB" id="18193at2759"/>
<dbReference type="PANTHER" id="PTHR47284:SF3">
    <property type="entry name" value="FATTY-ACID-BINDING PROTEIN 2"/>
    <property type="match status" value="1"/>
</dbReference>
<proteinExistence type="predicted"/>
<dbReference type="Pfam" id="PF16035">
    <property type="entry name" value="Chalcone_2"/>
    <property type="match status" value="2"/>
</dbReference>
<dbReference type="InterPro" id="IPR036298">
    <property type="entry name" value="Chalcone_isomerase_sf"/>
</dbReference>
<dbReference type="Proteomes" id="UP000307440">
    <property type="component" value="Unassembled WGS sequence"/>
</dbReference>
<accession>A0A5C3KSA3</accession>
<dbReference type="Gene3D" id="3.50.70.10">
    <property type="match status" value="1"/>
</dbReference>
<reference evidence="2 3" key="1">
    <citation type="journal article" date="2019" name="Nat. Ecol. Evol.">
        <title>Megaphylogeny resolves global patterns of mushroom evolution.</title>
        <authorList>
            <person name="Varga T."/>
            <person name="Krizsan K."/>
            <person name="Foldi C."/>
            <person name="Dima B."/>
            <person name="Sanchez-Garcia M."/>
            <person name="Sanchez-Ramirez S."/>
            <person name="Szollosi G.J."/>
            <person name="Szarkandi J.G."/>
            <person name="Papp V."/>
            <person name="Albert L."/>
            <person name="Andreopoulos W."/>
            <person name="Angelini C."/>
            <person name="Antonin V."/>
            <person name="Barry K.W."/>
            <person name="Bougher N.L."/>
            <person name="Buchanan P."/>
            <person name="Buyck B."/>
            <person name="Bense V."/>
            <person name="Catcheside P."/>
            <person name="Chovatia M."/>
            <person name="Cooper J."/>
            <person name="Damon W."/>
            <person name="Desjardin D."/>
            <person name="Finy P."/>
            <person name="Geml J."/>
            <person name="Haridas S."/>
            <person name="Hughes K."/>
            <person name="Justo A."/>
            <person name="Karasinski D."/>
            <person name="Kautmanova I."/>
            <person name="Kiss B."/>
            <person name="Kocsube S."/>
            <person name="Kotiranta H."/>
            <person name="LaButti K.M."/>
            <person name="Lechner B.E."/>
            <person name="Liimatainen K."/>
            <person name="Lipzen A."/>
            <person name="Lukacs Z."/>
            <person name="Mihaltcheva S."/>
            <person name="Morgado L.N."/>
            <person name="Niskanen T."/>
            <person name="Noordeloos M.E."/>
            <person name="Ohm R.A."/>
            <person name="Ortiz-Santana B."/>
            <person name="Ovrebo C."/>
            <person name="Racz N."/>
            <person name="Riley R."/>
            <person name="Savchenko A."/>
            <person name="Shiryaev A."/>
            <person name="Soop K."/>
            <person name="Spirin V."/>
            <person name="Szebenyi C."/>
            <person name="Tomsovsky M."/>
            <person name="Tulloss R.E."/>
            <person name="Uehling J."/>
            <person name="Grigoriev I.V."/>
            <person name="Vagvolgyi C."/>
            <person name="Papp T."/>
            <person name="Martin F.M."/>
            <person name="Miettinen O."/>
            <person name="Hibbett D.S."/>
            <person name="Nagy L.G."/>
        </authorList>
    </citation>
    <scope>NUCLEOTIDE SEQUENCE [LARGE SCALE GENOMIC DNA]</scope>
    <source>
        <strain evidence="2 3">CBS 121175</strain>
    </source>
</reference>
<dbReference type="STRING" id="230819.A0A5C3KSA3"/>
<evidence type="ECO:0000313" key="2">
    <source>
        <dbReference type="EMBL" id="TFK23085.1"/>
    </source>
</evidence>
<protein>
    <recommendedName>
        <fullName evidence="1">Chalcone isomerase domain-containing protein</fullName>
    </recommendedName>
</protein>
<name>A0A5C3KSA3_COPMA</name>
<gene>
    <name evidence="2" type="ORF">FA15DRAFT_688054</name>
</gene>
<dbReference type="SUPFAM" id="SSF54626">
    <property type="entry name" value="Chalcone isomerase"/>
    <property type="match status" value="1"/>
</dbReference>
<dbReference type="PANTHER" id="PTHR47284">
    <property type="entry name" value="FATTY-ACID-BINDING PROTEIN 2"/>
    <property type="match status" value="1"/>
</dbReference>
<dbReference type="InterPro" id="IPR016088">
    <property type="entry name" value="Chalcone_isomerase_3-sand"/>
</dbReference>
<feature type="domain" description="Chalcone isomerase" evidence="1">
    <location>
        <begin position="96"/>
        <end position="125"/>
    </location>
</feature>
<dbReference type="EMBL" id="ML210225">
    <property type="protein sequence ID" value="TFK23085.1"/>
    <property type="molecule type" value="Genomic_DNA"/>
</dbReference>
<dbReference type="InterPro" id="IPR016087">
    <property type="entry name" value="Chalcone_isomerase"/>
</dbReference>
<evidence type="ECO:0000313" key="3">
    <source>
        <dbReference type="Proteomes" id="UP000307440"/>
    </source>
</evidence>
<feature type="domain" description="Chalcone isomerase" evidence="1">
    <location>
        <begin position="138"/>
        <end position="264"/>
    </location>
</feature>
<sequence>MSLLFRTLAAARSNACQRSTIQTVARRPFSTSASSSTRGLRSLLCAVGVGALAVSVSLGRVYLDSEQSSDRITDPATSIEFPKAISVQAKTKIPPLQLVGLGVRTVSFLGIKVYSVGFYADLSNVNLKIPKDMDPEDKIREIVKNTDCVVRIVPTRSTSYTHLRDAFIRALQGRLVIAKKEGTLSEEQEQAAASPIRKLKSIFPNSPLAKHTPLDMYLAAPVPGRPRALVFRDLGAIENDWVSTELVLHYFEGDGPSPPLKKSVLDNLKDFSNYP</sequence>
<keyword evidence="3" id="KW-1185">Reference proteome</keyword>
<dbReference type="GO" id="GO:0016872">
    <property type="term" value="F:intramolecular lyase activity"/>
    <property type="evidence" value="ECO:0007669"/>
    <property type="project" value="InterPro"/>
</dbReference>